<dbReference type="InterPro" id="IPR050092">
    <property type="entry name" value="RNase_H"/>
</dbReference>
<dbReference type="GO" id="GO:0003676">
    <property type="term" value="F:nucleic acid binding"/>
    <property type="evidence" value="ECO:0007669"/>
    <property type="project" value="InterPro"/>
</dbReference>
<sequence>MPWDRRYFKGSKVYVEVDEDGELVVDGGRVQMKYSPGEDAKVYRAGVRNVSGPLDEDGKPQPSKAGKKSKKSSGSKKSTGTKATQHQIQPTEAAKVSTEVPDELISYPPPEDGVVEVYTDGACSGNPGPCGYGLLMRDGDSYREINQYLGTGTNNIAELTAIKVALENVEDKSRPVRIYTDSSYSIGVLTKGWKAKANRELILGIRDLLSEFDDVKLIKVKGHAGHPLNERADDLATSTLDGI</sequence>
<comment type="cofactor">
    <cofactor evidence="2">
        <name>Mg(2+)</name>
        <dbReference type="ChEBI" id="CHEBI:18420"/>
    </cofactor>
</comment>
<keyword evidence="9" id="KW-0378">Hydrolase</keyword>
<dbReference type="GO" id="GO:0043137">
    <property type="term" value="P:DNA replication, removal of RNA primer"/>
    <property type="evidence" value="ECO:0007669"/>
    <property type="project" value="TreeGrafter"/>
</dbReference>
<evidence type="ECO:0000256" key="7">
    <source>
        <dbReference type="ARBA" id="ARBA00022723"/>
    </source>
</evidence>
<dbReference type="PANTHER" id="PTHR10642">
    <property type="entry name" value="RIBONUCLEASE H1"/>
    <property type="match status" value="1"/>
</dbReference>
<dbReference type="InterPro" id="IPR036397">
    <property type="entry name" value="RNaseH_sf"/>
</dbReference>
<dbReference type="GO" id="GO:0004523">
    <property type="term" value="F:RNA-DNA hybrid ribonuclease activity"/>
    <property type="evidence" value="ECO:0007669"/>
    <property type="project" value="UniProtKB-EC"/>
</dbReference>
<dbReference type="InterPro" id="IPR012337">
    <property type="entry name" value="RNaseH-like_sf"/>
</dbReference>
<evidence type="ECO:0000256" key="11">
    <source>
        <dbReference type="SAM" id="MobiDB-lite"/>
    </source>
</evidence>
<keyword evidence="14" id="KW-1185">Reference proteome</keyword>
<dbReference type="PANTHER" id="PTHR10642:SF26">
    <property type="entry name" value="RIBONUCLEASE H1"/>
    <property type="match status" value="1"/>
</dbReference>
<dbReference type="EMBL" id="CP041186">
    <property type="protein sequence ID" value="QDG54112.1"/>
    <property type="molecule type" value="Genomic_DNA"/>
</dbReference>
<dbReference type="SUPFAM" id="SSF53098">
    <property type="entry name" value="Ribonuclease H-like"/>
    <property type="match status" value="1"/>
</dbReference>
<dbReference type="AlphaFoldDB" id="A0A4Y6Q0R9"/>
<comment type="similarity">
    <text evidence="3">Belongs to the RNase H family.</text>
</comment>
<evidence type="ECO:0000256" key="6">
    <source>
        <dbReference type="ARBA" id="ARBA00022722"/>
    </source>
</evidence>
<keyword evidence="8" id="KW-0255">Endonuclease</keyword>
<evidence type="ECO:0000256" key="2">
    <source>
        <dbReference type="ARBA" id="ARBA00001946"/>
    </source>
</evidence>
<evidence type="ECO:0000256" key="4">
    <source>
        <dbReference type="ARBA" id="ARBA00011245"/>
    </source>
</evidence>
<evidence type="ECO:0000256" key="9">
    <source>
        <dbReference type="ARBA" id="ARBA00022801"/>
    </source>
</evidence>
<protein>
    <recommendedName>
        <fullName evidence="5">ribonuclease H</fullName>
        <ecNumber evidence="5">3.1.26.4</ecNumber>
    </recommendedName>
</protein>
<organism evidence="13 14">
    <name type="scientific">Persicimonas caeni</name>
    <dbReference type="NCBI Taxonomy" id="2292766"/>
    <lineage>
        <taxon>Bacteria</taxon>
        <taxon>Deltaproteobacteria</taxon>
        <taxon>Bradymonadales</taxon>
        <taxon>Bradymonadaceae</taxon>
        <taxon>Persicimonas</taxon>
    </lineage>
</organism>
<evidence type="ECO:0000256" key="5">
    <source>
        <dbReference type="ARBA" id="ARBA00012180"/>
    </source>
</evidence>
<accession>A0A4Y6Q0R9</accession>
<dbReference type="GO" id="GO:0046872">
    <property type="term" value="F:metal ion binding"/>
    <property type="evidence" value="ECO:0007669"/>
    <property type="project" value="UniProtKB-KW"/>
</dbReference>
<feature type="region of interest" description="Disordered" evidence="11">
    <location>
        <begin position="36"/>
        <end position="98"/>
    </location>
</feature>
<keyword evidence="6" id="KW-0540">Nuclease</keyword>
<keyword evidence="7" id="KW-0479">Metal-binding</keyword>
<accession>A0A5B8YFH9</accession>
<evidence type="ECO:0000256" key="10">
    <source>
        <dbReference type="ARBA" id="ARBA00022842"/>
    </source>
</evidence>
<dbReference type="OrthoDB" id="7845843at2"/>
<proteinExistence type="inferred from homology"/>
<evidence type="ECO:0000256" key="3">
    <source>
        <dbReference type="ARBA" id="ARBA00005300"/>
    </source>
</evidence>
<gene>
    <name evidence="13" type="ORF">FIV42_26230</name>
</gene>
<dbReference type="Proteomes" id="UP000315995">
    <property type="component" value="Chromosome"/>
</dbReference>
<dbReference type="InterPro" id="IPR022892">
    <property type="entry name" value="RNaseHI"/>
</dbReference>
<name>A0A4Y6Q0R9_PERCE</name>
<feature type="compositionally biased region" description="Low complexity" evidence="11">
    <location>
        <begin position="75"/>
        <end position="84"/>
    </location>
</feature>
<keyword evidence="10" id="KW-0460">Magnesium</keyword>
<dbReference type="EC" id="3.1.26.4" evidence="5"/>
<evidence type="ECO:0000256" key="1">
    <source>
        <dbReference type="ARBA" id="ARBA00000077"/>
    </source>
</evidence>
<evidence type="ECO:0000259" key="12">
    <source>
        <dbReference type="PROSITE" id="PS50879"/>
    </source>
</evidence>
<dbReference type="CDD" id="cd09278">
    <property type="entry name" value="RNase_HI_prokaryote_like"/>
    <property type="match status" value="1"/>
</dbReference>
<reference evidence="13 14" key="1">
    <citation type="submission" date="2019-06" db="EMBL/GenBank/DDBJ databases">
        <title>Persicimonas caeni gen. nov., sp. nov., a predatory bacterium isolated from solar saltern.</title>
        <authorList>
            <person name="Wang S."/>
        </authorList>
    </citation>
    <scope>NUCLEOTIDE SEQUENCE [LARGE SCALE GENOMIC DNA]</scope>
    <source>
        <strain evidence="13 14">YN101</strain>
    </source>
</reference>
<comment type="catalytic activity">
    <reaction evidence="1">
        <text>Endonucleolytic cleavage to 5'-phosphomonoester.</text>
        <dbReference type="EC" id="3.1.26.4"/>
    </reaction>
</comment>
<evidence type="ECO:0000313" key="13">
    <source>
        <dbReference type="EMBL" id="QDG54112.1"/>
    </source>
</evidence>
<evidence type="ECO:0000313" key="14">
    <source>
        <dbReference type="Proteomes" id="UP000315995"/>
    </source>
</evidence>
<evidence type="ECO:0000256" key="8">
    <source>
        <dbReference type="ARBA" id="ARBA00022759"/>
    </source>
</evidence>
<dbReference type="Pfam" id="PF00075">
    <property type="entry name" value="RNase_H"/>
    <property type="match status" value="1"/>
</dbReference>
<dbReference type="RefSeq" id="WP_141200557.1">
    <property type="nucleotide sequence ID" value="NZ_CP041186.1"/>
</dbReference>
<dbReference type="InterPro" id="IPR002156">
    <property type="entry name" value="RNaseH_domain"/>
</dbReference>
<feature type="domain" description="RNase H type-1" evidence="12">
    <location>
        <begin position="111"/>
        <end position="241"/>
    </location>
</feature>
<dbReference type="PROSITE" id="PS50879">
    <property type="entry name" value="RNASE_H_1"/>
    <property type="match status" value="1"/>
</dbReference>
<dbReference type="Gene3D" id="3.30.420.10">
    <property type="entry name" value="Ribonuclease H-like superfamily/Ribonuclease H"/>
    <property type="match status" value="1"/>
</dbReference>
<comment type="subunit">
    <text evidence="4">Monomer.</text>
</comment>
<feature type="compositionally biased region" description="Basic residues" evidence="11">
    <location>
        <begin position="65"/>
        <end position="74"/>
    </location>
</feature>